<dbReference type="CDD" id="cd10448">
    <property type="entry name" value="GIY-YIG_unchar_3"/>
    <property type="match status" value="1"/>
</dbReference>
<proteinExistence type="inferred from homology"/>
<evidence type="ECO:0000313" key="3">
    <source>
        <dbReference type="EMBL" id="QHI38722.1"/>
    </source>
</evidence>
<dbReference type="Proteomes" id="UP000464657">
    <property type="component" value="Chromosome"/>
</dbReference>
<dbReference type="PANTHER" id="PTHR34477">
    <property type="entry name" value="UPF0213 PROTEIN YHBQ"/>
    <property type="match status" value="1"/>
</dbReference>
<dbReference type="EMBL" id="CP019288">
    <property type="protein sequence ID" value="QHI38722.1"/>
    <property type="molecule type" value="Genomic_DNA"/>
</dbReference>
<evidence type="ECO:0000256" key="1">
    <source>
        <dbReference type="ARBA" id="ARBA00007435"/>
    </source>
</evidence>
<dbReference type="OrthoDB" id="9807770at2"/>
<comment type="similarity">
    <text evidence="1">Belongs to the UPF0213 family.</text>
</comment>
<dbReference type="PANTHER" id="PTHR34477:SF5">
    <property type="entry name" value="BSL5627 PROTEIN"/>
    <property type="match status" value="1"/>
</dbReference>
<reference evidence="3 4" key="1">
    <citation type="journal article" date="2013" name="Int. J. Syst. Evol. Microbiol.">
        <title>Kordia antarctica sp. nov., isolated from Antarctic seawater.</title>
        <authorList>
            <person name="Baek K."/>
            <person name="Choi A."/>
            <person name="Kang I."/>
            <person name="Lee K."/>
            <person name="Cho J.C."/>
        </authorList>
    </citation>
    <scope>NUCLEOTIDE SEQUENCE [LARGE SCALE GENOMIC DNA]</scope>
    <source>
        <strain evidence="3 4">IMCC3317</strain>
    </source>
</reference>
<dbReference type="RefSeq" id="WP_160131258.1">
    <property type="nucleotide sequence ID" value="NZ_CP019288.1"/>
</dbReference>
<accession>A0A7L4ZQ21</accession>
<dbReference type="SUPFAM" id="SSF82771">
    <property type="entry name" value="GIY-YIG endonuclease"/>
    <property type="match status" value="1"/>
</dbReference>
<dbReference type="KEGG" id="kan:IMCC3317_41160"/>
<gene>
    <name evidence="3" type="ORF">IMCC3317_41160</name>
</gene>
<sequence>MDTHYVYILTNKSHTVLYVGRSKQLKQRLIQHKNNSTSTFTGKYNVHKLVYFETTKYVNNSIKRERQIKKWKREWKINLINGLNPDWKDLSEYI</sequence>
<name>A0A7L4ZQ21_9FLAO</name>
<dbReference type="Pfam" id="PF01541">
    <property type="entry name" value="GIY-YIG"/>
    <property type="match status" value="1"/>
</dbReference>
<keyword evidence="4" id="KW-1185">Reference proteome</keyword>
<feature type="domain" description="GIY-YIG" evidence="2">
    <location>
        <begin position="2"/>
        <end position="79"/>
    </location>
</feature>
<organism evidence="3 4">
    <name type="scientific">Kordia antarctica</name>
    <dbReference type="NCBI Taxonomy" id="1218801"/>
    <lineage>
        <taxon>Bacteria</taxon>
        <taxon>Pseudomonadati</taxon>
        <taxon>Bacteroidota</taxon>
        <taxon>Flavobacteriia</taxon>
        <taxon>Flavobacteriales</taxon>
        <taxon>Flavobacteriaceae</taxon>
        <taxon>Kordia</taxon>
    </lineage>
</organism>
<dbReference type="AlphaFoldDB" id="A0A7L4ZQ21"/>
<evidence type="ECO:0000313" key="4">
    <source>
        <dbReference type="Proteomes" id="UP000464657"/>
    </source>
</evidence>
<dbReference type="InterPro" id="IPR035901">
    <property type="entry name" value="GIY-YIG_endonuc_sf"/>
</dbReference>
<evidence type="ECO:0000259" key="2">
    <source>
        <dbReference type="PROSITE" id="PS50164"/>
    </source>
</evidence>
<protein>
    <recommendedName>
        <fullName evidence="2">GIY-YIG domain-containing protein</fullName>
    </recommendedName>
</protein>
<dbReference type="InterPro" id="IPR000305">
    <property type="entry name" value="GIY-YIG_endonuc"/>
</dbReference>
<dbReference type="PROSITE" id="PS50164">
    <property type="entry name" value="GIY_YIG"/>
    <property type="match status" value="1"/>
</dbReference>
<dbReference type="InterPro" id="IPR050190">
    <property type="entry name" value="UPF0213_domain"/>
</dbReference>
<dbReference type="Gene3D" id="3.40.1440.10">
    <property type="entry name" value="GIY-YIG endonuclease"/>
    <property type="match status" value="1"/>
</dbReference>